<dbReference type="Proteomes" id="UP000291469">
    <property type="component" value="Chromosome"/>
</dbReference>
<dbReference type="RefSeq" id="WP_131156279.1">
    <property type="nucleotide sequence ID" value="NZ_CP036402.1"/>
</dbReference>
<dbReference type="KEGG" id="erz:ER308_18055"/>
<evidence type="ECO:0008006" key="3">
    <source>
        <dbReference type="Google" id="ProtNLM"/>
    </source>
</evidence>
<evidence type="ECO:0000313" key="1">
    <source>
        <dbReference type="EMBL" id="QBI21286.1"/>
    </source>
</evidence>
<accession>A0A411YJK0</accession>
<dbReference type="Gene3D" id="3.40.830.10">
    <property type="entry name" value="LigB-like"/>
    <property type="match status" value="1"/>
</dbReference>
<dbReference type="AlphaFoldDB" id="A0A411YJK0"/>
<dbReference type="SUPFAM" id="SSF53213">
    <property type="entry name" value="LigB-like"/>
    <property type="match status" value="1"/>
</dbReference>
<gene>
    <name evidence="1" type="ORF">ER308_18055</name>
</gene>
<sequence length="274" mass="27120">MTTGATDGSGSGELVGVALVPSAPVLVEGVSPVRPEGMDAVGEAADGALAELVHAELVVLVAAAPDPAATTPAPDSPLAATAPFPAGVHQTARAGLGSLGLPDVGSDLPVPARAVATIAAATELPRLRGPLPVDLAVLALRLRPARPVVPVAVDSTAEAAELRKVGTELAAAAEDLGRRVGLVAAGEGSAGLDERAPRHVIEGAKEWEDRLVSALADFDIDGLARLGPQEAGRVAARGWASTLVAAAAAGASGRSLSLRRHAAPRGLGYAIAVG</sequence>
<name>A0A411YJK0_9ACTN</name>
<dbReference type="EMBL" id="CP036402">
    <property type="protein sequence ID" value="QBI21286.1"/>
    <property type="molecule type" value="Genomic_DNA"/>
</dbReference>
<evidence type="ECO:0000313" key="2">
    <source>
        <dbReference type="Proteomes" id="UP000291469"/>
    </source>
</evidence>
<protein>
    <recommendedName>
        <fullName evidence="3">Extradiol ring-cleavage dioxygenase class III enzyme subunit B domain-containing protein</fullName>
    </recommendedName>
</protein>
<organism evidence="1 2">
    <name type="scientific">Egibacter rhizosphaerae</name>
    <dbReference type="NCBI Taxonomy" id="1670831"/>
    <lineage>
        <taxon>Bacteria</taxon>
        <taxon>Bacillati</taxon>
        <taxon>Actinomycetota</taxon>
        <taxon>Nitriliruptoria</taxon>
        <taxon>Egibacterales</taxon>
        <taxon>Egibacteraceae</taxon>
        <taxon>Egibacter</taxon>
    </lineage>
</organism>
<reference evidence="1 2" key="1">
    <citation type="submission" date="2019-01" db="EMBL/GenBank/DDBJ databases">
        <title>Egibacter rhizosphaerae EGI 80759T.</title>
        <authorList>
            <person name="Chen D.-D."/>
            <person name="Tian Y."/>
            <person name="Jiao J.-Y."/>
            <person name="Zhang X.-T."/>
            <person name="Zhang Y.-G."/>
            <person name="Zhang Y."/>
            <person name="Xiao M."/>
            <person name="Shu W.-S."/>
            <person name="Li W.-J."/>
        </authorList>
    </citation>
    <scope>NUCLEOTIDE SEQUENCE [LARGE SCALE GENOMIC DNA]</scope>
    <source>
        <strain evidence="1 2">EGI 80759</strain>
    </source>
</reference>
<proteinExistence type="predicted"/>
<keyword evidence="2" id="KW-1185">Reference proteome</keyword>